<organism evidence="4 5">
    <name type="scientific">Ponticoccus alexandrii</name>
    <dbReference type="NCBI Taxonomy" id="1943633"/>
    <lineage>
        <taxon>Bacteria</taxon>
        <taxon>Pseudomonadati</taxon>
        <taxon>Pseudomonadota</taxon>
        <taxon>Alphaproteobacteria</taxon>
        <taxon>Rhodobacterales</taxon>
        <taxon>Roseobacteraceae</taxon>
        <taxon>Ponticoccus</taxon>
    </lineage>
</organism>
<comment type="cofactor">
    <cofactor evidence="1">
        <name>Zn(2+)</name>
        <dbReference type="ChEBI" id="CHEBI:29105"/>
    </cofactor>
    <text evidence="1">Binds 1 zinc ion per subunit.</text>
</comment>
<dbReference type="Pfam" id="PF07171">
    <property type="entry name" value="MlrC_C"/>
    <property type="match status" value="1"/>
</dbReference>
<dbReference type="Proteomes" id="UP000596387">
    <property type="component" value="Plasmid p-SCP4"/>
</dbReference>
<evidence type="ECO:0000313" key="4">
    <source>
        <dbReference type="EMBL" id="QRF69312.1"/>
    </source>
</evidence>
<evidence type="ECO:0000259" key="3">
    <source>
        <dbReference type="Pfam" id="PF07364"/>
    </source>
</evidence>
<dbReference type="EMBL" id="CP047170">
    <property type="protein sequence ID" value="QRF69312.1"/>
    <property type="molecule type" value="Genomic_DNA"/>
</dbReference>
<evidence type="ECO:0000259" key="2">
    <source>
        <dbReference type="Pfam" id="PF07171"/>
    </source>
</evidence>
<feature type="domain" description="Microcystin LR degradation protein MlrC N-terminal" evidence="3">
    <location>
        <begin position="2"/>
        <end position="287"/>
    </location>
</feature>
<keyword evidence="4" id="KW-0614">Plasmid</keyword>
<geneLocation type="plasmid" evidence="4 5">
    <name>p-SCP4</name>
</geneLocation>
<proteinExistence type="inferred from homology"/>
<sequence length="494" mass="52455">MRVFCASVGFEANTFSPLRTDFNDFAQSFYAPPGQHPETPTLCSAVFPALRRRARAGEIALIEGTATWAEPGGLCNAATWARLRDEILGQLREALPVDAVVLGLHGAMIAEGTVDCEGVLVAAVREMVGPDVKIGVSFDPHSHLSAARTDNADVVIAFKEFPHTDFVETGEAVVELTLRAARGEVTPQVSVYDVRMMDVLPTSIQPMRGFVDEMMALEGTGRVLAVSAIHGFMAGDSPDLGAKIVVVTDNDRAGGDALAERLGRRLFEMRGQTRPEFLTLAQGIERATALASKDRSGPVVVADIWDNPGGGTAGDSTIVLKGFLEAGVTSCAFGTIWDPMAVRLCHAAGTGATLDLRFGSKTSATAGDPIDATVQVVQVQKDAVQSFGTSVVPLGDIAVIRVQGIEVVLNSNRSQAFSPDLFGNAGVDPMSKDILVIKSTNHFYGAFAPIASDVLYVAVDGPYPNDPATNPYTRLTRPLWPRVENPHAVSEPAL</sequence>
<dbReference type="RefSeq" id="WP_023852106.1">
    <property type="nucleotide sequence ID" value="NZ_CP047170.1"/>
</dbReference>
<accession>A0ABX7FJ01</accession>
<keyword evidence="5" id="KW-1185">Reference proteome</keyword>
<evidence type="ECO:0000256" key="1">
    <source>
        <dbReference type="PIRNR" id="PIRNR012702"/>
    </source>
</evidence>
<keyword evidence="1" id="KW-0645">Protease</keyword>
<reference evidence="4 5" key="1">
    <citation type="submission" date="2019-12" db="EMBL/GenBank/DDBJ databases">
        <title>Complete Genome Sequence of a Quorum-Sensing Bacterium,Rhodobacteraceae bacterium C31, Isolated from a marine microalgae symbiotic bacteria.</title>
        <authorList>
            <person name="Zhang Y."/>
        </authorList>
    </citation>
    <scope>NUCLEOTIDE SEQUENCE [LARGE SCALE GENOMIC DNA]</scope>
    <source>
        <strain evidence="4 5">C31</strain>
        <plasmid evidence="4 5">p-SCP4</plasmid>
    </source>
</reference>
<name>A0ABX7FJ01_9RHOB</name>
<dbReference type="PIRSF" id="PIRSF012702">
    <property type="entry name" value="UCP012702"/>
    <property type="match status" value="1"/>
</dbReference>
<keyword evidence="1" id="KW-0378">Hydrolase</keyword>
<gene>
    <name evidence="4" type="ORF">GQA70_23555</name>
</gene>
<protein>
    <recommendedName>
        <fullName evidence="1">Microcystinase C</fullName>
        <shortName evidence="1">MlrC</shortName>
    </recommendedName>
</protein>
<feature type="domain" description="Microcystin LR degradation protein MlrC C-terminal" evidence="2">
    <location>
        <begin position="301"/>
        <end position="474"/>
    </location>
</feature>
<dbReference type="Pfam" id="PF07364">
    <property type="entry name" value="DUF1485"/>
    <property type="match status" value="1"/>
</dbReference>
<keyword evidence="1" id="KW-0479">Metal-binding</keyword>
<dbReference type="InterPro" id="IPR010799">
    <property type="entry name" value="MlrC_C"/>
</dbReference>
<dbReference type="InterPro" id="IPR009197">
    <property type="entry name" value="MlrC"/>
</dbReference>
<comment type="function">
    <text evidence="1">Involved in peptidolytic degradation of cyclic heptapeptide hepatotoxin microcystin (MC).</text>
</comment>
<comment type="similarity">
    <text evidence="1">Belongs to the peptidase M81 family.</text>
</comment>
<evidence type="ECO:0000313" key="5">
    <source>
        <dbReference type="Proteomes" id="UP000596387"/>
    </source>
</evidence>
<keyword evidence="1" id="KW-0482">Metalloprotease</keyword>
<dbReference type="InterPro" id="IPR015995">
    <property type="entry name" value="MlrC_N"/>
</dbReference>